<gene>
    <name evidence="1" type="ORF">IF1G_11144</name>
</gene>
<dbReference type="EMBL" id="SPUK01000032">
    <property type="protein sequence ID" value="TQV90193.1"/>
    <property type="molecule type" value="Genomic_DNA"/>
</dbReference>
<name>A0A545UL54_9HYPO</name>
<dbReference type="Proteomes" id="UP000315783">
    <property type="component" value="Unassembled WGS sequence"/>
</dbReference>
<sequence length="35" mass="3623">MYRWNVYCTSRLGNLVKRGAAPSGGTVPGGSPVNG</sequence>
<protein>
    <submittedName>
        <fullName evidence="1">Uncharacterized protein</fullName>
    </submittedName>
</protein>
<keyword evidence="2" id="KW-1185">Reference proteome</keyword>
<organism evidence="1 2">
    <name type="scientific">Cordyceps javanica</name>
    <dbReference type="NCBI Taxonomy" id="43265"/>
    <lineage>
        <taxon>Eukaryota</taxon>
        <taxon>Fungi</taxon>
        <taxon>Dikarya</taxon>
        <taxon>Ascomycota</taxon>
        <taxon>Pezizomycotina</taxon>
        <taxon>Sordariomycetes</taxon>
        <taxon>Hypocreomycetidae</taxon>
        <taxon>Hypocreales</taxon>
        <taxon>Cordycipitaceae</taxon>
        <taxon>Cordyceps</taxon>
    </lineage>
</organism>
<evidence type="ECO:0000313" key="2">
    <source>
        <dbReference type="Proteomes" id="UP000315783"/>
    </source>
</evidence>
<reference evidence="1 2" key="1">
    <citation type="journal article" date="2019" name="Appl. Microbiol. Biotechnol.">
        <title>Genome sequence of Isaria javanica and comparative genome analysis insights into family S53 peptidase evolution in fungal entomopathogens.</title>
        <authorList>
            <person name="Lin R."/>
            <person name="Zhang X."/>
            <person name="Xin B."/>
            <person name="Zou M."/>
            <person name="Gao Y."/>
            <person name="Qin F."/>
            <person name="Hu Q."/>
            <person name="Xie B."/>
            <person name="Cheng X."/>
        </authorList>
    </citation>
    <scope>NUCLEOTIDE SEQUENCE [LARGE SCALE GENOMIC DNA]</scope>
    <source>
        <strain evidence="1 2">IJ1G</strain>
    </source>
</reference>
<comment type="caution">
    <text evidence="1">The sequence shown here is derived from an EMBL/GenBank/DDBJ whole genome shotgun (WGS) entry which is preliminary data.</text>
</comment>
<evidence type="ECO:0000313" key="1">
    <source>
        <dbReference type="EMBL" id="TQV90193.1"/>
    </source>
</evidence>
<dbReference type="AlphaFoldDB" id="A0A545UL54"/>
<accession>A0A545UL54</accession>
<proteinExistence type="predicted"/>